<proteinExistence type="predicted"/>
<sequence length="443" mass="46934">MTLTAPTRFWPPSSSRPSRTVATTAGLSVTALLLAGCAGSLSTGAGGEGAAEGVSYGASAEEYQAALQDLEPISLTYQSNATGPERYFGQREVAMAERVEELSGGIVTVDVNWAGAIAPTAEVDDALADGRLDMASFSFSYEPKLYPVLNAVAESSVDGSPSPLTGELASHAAMAETAWNTPEVHTELEEKGLTPLIPHVPGGATALACKEPVESVDDFRGKQILASSETQIAQLEALGATPVSIDYTEVFDALQRGVLDCSFTAMTVHLGMGVLDVAPYVTLPVTTNFVLGPTAVLAGSSWEDLPLPVRQLVFDQMTDWSVDQHQGYYLYARDALEAVGEAGGEFLQLDPAADVRLQEVNAEVLAQVEASSAFDGAAYLERHEEAQSRWADTAGDLGYTDAGTYADFADWYEGDLTDLASSGYLRDFYSVYGEEVAAAHRPE</sequence>
<dbReference type="InterPro" id="IPR018389">
    <property type="entry name" value="DctP_fam"/>
</dbReference>
<reference evidence="2 3" key="1">
    <citation type="journal article" date="2019" name="Int. J. Syst. Evol. Microbiol.">
        <title>The Global Catalogue of Microorganisms (GCM) 10K type strain sequencing project: providing services to taxonomists for standard genome sequencing and annotation.</title>
        <authorList>
            <consortium name="The Broad Institute Genomics Platform"/>
            <consortium name="The Broad Institute Genome Sequencing Center for Infectious Disease"/>
            <person name="Wu L."/>
            <person name="Ma J."/>
        </authorList>
    </citation>
    <scope>NUCLEOTIDE SEQUENCE [LARGE SCALE GENOMIC DNA]</scope>
    <source>
        <strain evidence="2 3">JCM 15900</strain>
    </source>
</reference>
<comment type="caution">
    <text evidence="2">The sequence shown here is derived from an EMBL/GenBank/DDBJ whole genome shotgun (WGS) entry which is preliminary data.</text>
</comment>
<dbReference type="PANTHER" id="PTHR33376">
    <property type="match status" value="1"/>
</dbReference>
<evidence type="ECO:0008006" key="4">
    <source>
        <dbReference type="Google" id="ProtNLM"/>
    </source>
</evidence>
<dbReference type="Gene3D" id="3.40.190.170">
    <property type="entry name" value="Bacterial extracellular solute-binding protein, family 7"/>
    <property type="match status" value="1"/>
</dbReference>
<dbReference type="Proteomes" id="UP001500984">
    <property type="component" value="Unassembled WGS sequence"/>
</dbReference>
<evidence type="ECO:0000313" key="3">
    <source>
        <dbReference type="Proteomes" id="UP001500984"/>
    </source>
</evidence>
<evidence type="ECO:0000256" key="1">
    <source>
        <dbReference type="ARBA" id="ARBA00022729"/>
    </source>
</evidence>
<evidence type="ECO:0000313" key="2">
    <source>
        <dbReference type="EMBL" id="GAA2091250.1"/>
    </source>
</evidence>
<gene>
    <name evidence="2" type="ORF">GCM10009823_08240</name>
</gene>
<organism evidence="2 3">
    <name type="scientific">Brevibacterium salitolerans</name>
    <dbReference type="NCBI Taxonomy" id="1403566"/>
    <lineage>
        <taxon>Bacteria</taxon>
        <taxon>Bacillati</taxon>
        <taxon>Actinomycetota</taxon>
        <taxon>Actinomycetes</taxon>
        <taxon>Micrococcales</taxon>
        <taxon>Brevibacteriaceae</taxon>
        <taxon>Brevibacterium</taxon>
    </lineage>
</organism>
<dbReference type="NCBIfam" id="NF037995">
    <property type="entry name" value="TRAP_S1"/>
    <property type="match status" value="1"/>
</dbReference>
<dbReference type="InterPro" id="IPR038404">
    <property type="entry name" value="TRAP_DctP_sf"/>
</dbReference>
<protein>
    <recommendedName>
        <fullName evidence="4">TRAP-type C4-dicarboxylate transport system, substrate-binding protein</fullName>
    </recommendedName>
</protein>
<keyword evidence="1" id="KW-0732">Signal</keyword>
<dbReference type="RefSeq" id="WP_291796656.1">
    <property type="nucleotide sequence ID" value="NZ_BAAAPZ010000002.1"/>
</dbReference>
<keyword evidence="3" id="KW-1185">Reference proteome</keyword>
<dbReference type="PANTHER" id="PTHR33376:SF15">
    <property type="entry name" value="BLL6794 PROTEIN"/>
    <property type="match status" value="1"/>
</dbReference>
<dbReference type="EMBL" id="BAAAPZ010000002">
    <property type="protein sequence ID" value="GAA2091250.1"/>
    <property type="molecule type" value="Genomic_DNA"/>
</dbReference>
<name>A0ABN2WFK3_9MICO</name>
<accession>A0ABN2WFK3</accession>
<dbReference type="Pfam" id="PF03480">
    <property type="entry name" value="DctP"/>
    <property type="match status" value="1"/>
</dbReference>